<dbReference type="InterPro" id="IPR029016">
    <property type="entry name" value="GAF-like_dom_sf"/>
</dbReference>
<dbReference type="Pfam" id="PF13185">
    <property type="entry name" value="GAF_2"/>
    <property type="match status" value="1"/>
</dbReference>
<keyword evidence="2" id="KW-0805">Transcription regulation</keyword>
<dbReference type="SMART" id="SM00331">
    <property type="entry name" value="PP2C_SIG"/>
    <property type="match status" value="1"/>
</dbReference>
<sequence>MPDPQRREAPDPTAEAAFGRLTATVERLRRELREERRTADRRALVELAKGVLVERLHCGPAQAAHQLAALAAQSGRPTEELAADIVNEAARDGLAEVVAEPAGPADGPTVLRLRTAESGVLAASDSPAVATALLEHALAPLGATAVAIWELGPDGVLALAGSAGFGPGEAERWRHVPPGVPTLAGRVLADRRASWVRDLRASGLPSIGQAETTGGRAVCPAVVGGRIVGVLEICWPQPLEPQPSRVQRQIEALADLCAHTMDTGAPTAGDLGAEGAEWASLAALADNLPDPALVLTPEPDGEGRLVDFWIRYGNASFREQAGQWGGAVTGRLLESYPQAAEPDGLFEQIARTHATGRPFRARRGDPGAPEPDSTAGVTVSRIGGGILVVRRTEDEPSRVAELLRHAQRLGRIGGFEENLTTGEVTWSDAVFELHGLPLGADPVPVEQLAAHAHPDDAVAVGRFLRTLLHHQRDAATGFRLQRGDGVARHIRVVAEPIVEDGRLVAVRGAYQDVSAQYWTEVALAATQDQLAHSEQQSAERNRLALQLQHAIMPPSRGPMDVEGLSIAVRYRPAERGHLVGGDWYDAAVLPSGQILLCVGDVAGHGIPAATGMVALRNALRGLAATGAGPGQLLTWLNGVAHQLTDNVTATAVCGLFDPRTRQLRWARAGHPPPVLLTGGEAVTLPMVKGLLLGTAADARYEEGQLQLHVGETLLLYTDGLVERRDRALQESTDQLLATVRAGSPTATLERRLDHVLTHSNSDTDDDTCLLGIQVR</sequence>
<evidence type="ECO:0000313" key="6">
    <source>
        <dbReference type="EMBL" id="BFP45221.1"/>
    </source>
</evidence>
<dbReference type="Pfam" id="PF03861">
    <property type="entry name" value="ANTAR"/>
    <property type="match status" value="1"/>
</dbReference>
<keyword evidence="1" id="KW-0378">Hydrolase</keyword>
<feature type="compositionally biased region" description="Basic and acidic residues" evidence="4">
    <location>
        <begin position="1"/>
        <end position="10"/>
    </location>
</feature>
<dbReference type="Gene3D" id="3.60.40.10">
    <property type="entry name" value="PPM-type phosphatase domain"/>
    <property type="match status" value="1"/>
</dbReference>
<dbReference type="InterPro" id="IPR036457">
    <property type="entry name" value="PPM-type-like_dom_sf"/>
</dbReference>
<dbReference type="InterPro" id="IPR052016">
    <property type="entry name" value="Bact_Sigma-Reg"/>
</dbReference>
<keyword evidence="3" id="KW-0804">Transcription</keyword>
<dbReference type="Pfam" id="PF08447">
    <property type="entry name" value="PAS_3"/>
    <property type="match status" value="1"/>
</dbReference>
<dbReference type="InterPro" id="IPR035965">
    <property type="entry name" value="PAS-like_dom_sf"/>
</dbReference>
<gene>
    <name evidence="6" type="ORF">KCMC57_15890</name>
</gene>
<dbReference type="Gene3D" id="3.30.450.20">
    <property type="entry name" value="PAS domain"/>
    <property type="match status" value="1"/>
</dbReference>
<dbReference type="PANTHER" id="PTHR43156:SF2">
    <property type="entry name" value="STAGE II SPORULATION PROTEIN E"/>
    <property type="match status" value="1"/>
</dbReference>
<evidence type="ECO:0000259" key="5">
    <source>
        <dbReference type="PROSITE" id="PS50921"/>
    </source>
</evidence>
<dbReference type="InterPro" id="IPR036388">
    <property type="entry name" value="WH-like_DNA-bd_sf"/>
</dbReference>
<dbReference type="Pfam" id="PF07228">
    <property type="entry name" value="SpoIIE"/>
    <property type="match status" value="1"/>
</dbReference>
<dbReference type="RefSeq" id="WP_407987743.1">
    <property type="nucleotide sequence ID" value="NZ_AP035881.2"/>
</dbReference>
<dbReference type="GO" id="GO:0016791">
    <property type="term" value="F:phosphatase activity"/>
    <property type="evidence" value="ECO:0007669"/>
    <property type="project" value="TreeGrafter"/>
</dbReference>
<proteinExistence type="predicted"/>
<dbReference type="SMART" id="SM01012">
    <property type="entry name" value="ANTAR"/>
    <property type="match status" value="1"/>
</dbReference>
<dbReference type="Gene3D" id="3.30.450.40">
    <property type="match status" value="1"/>
</dbReference>
<dbReference type="GO" id="GO:0003723">
    <property type="term" value="F:RNA binding"/>
    <property type="evidence" value="ECO:0007669"/>
    <property type="project" value="InterPro"/>
</dbReference>
<dbReference type="SUPFAM" id="SSF55781">
    <property type="entry name" value="GAF domain-like"/>
    <property type="match status" value="1"/>
</dbReference>
<evidence type="ECO:0000256" key="4">
    <source>
        <dbReference type="SAM" id="MobiDB-lite"/>
    </source>
</evidence>
<dbReference type="PROSITE" id="PS50921">
    <property type="entry name" value="ANTAR"/>
    <property type="match status" value="1"/>
</dbReference>
<dbReference type="InterPro" id="IPR013655">
    <property type="entry name" value="PAS_fold_3"/>
</dbReference>
<feature type="region of interest" description="Disordered" evidence="4">
    <location>
        <begin position="357"/>
        <end position="377"/>
    </location>
</feature>
<evidence type="ECO:0000256" key="3">
    <source>
        <dbReference type="ARBA" id="ARBA00023163"/>
    </source>
</evidence>
<evidence type="ECO:0000256" key="1">
    <source>
        <dbReference type="ARBA" id="ARBA00022801"/>
    </source>
</evidence>
<dbReference type="InterPro" id="IPR003018">
    <property type="entry name" value="GAF"/>
</dbReference>
<dbReference type="AlphaFoldDB" id="A0AB33JUT7"/>
<dbReference type="InterPro" id="IPR001932">
    <property type="entry name" value="PPM-type_phosphatase-like_dom"/>
</dbReference>
<organism evidence="6">
    <name type="scientific">Kitasatospora sp. CMC57</name>
    <dbReference type="NCBI Taxonomy" id="3231513"/>
    <lineage>
        <taxon>Bacteria</taxon>
        <taxon>Bacillati</taxon>
        <taxon>Actinomycetota</taxon>
        <taxon>Actinomycetes</taxon>
        <taxon>Kitasatosporales</taxon>
        <taxon>Streptomycetaceae</taxon>
        <taxon>Kitasatospora</taxon>
    </lineage>
</organism>
<feature type="region of interest" description="Disordered" evidence="4">
    <location>
        <begin position="1"/>
        <end position="21"/>
    </location>
</feature>
<dbReference type="PANTHER" id="PTHR43156">
    <property type="entry name" value="STAGE II SPORULATION PROTEIN E-RELATED"/>
    <property type="match status" value="1"/>
</dbReference>
<dbReference type="SUPFAM" id="SSF55785">
    <property type="entry name" value="PYP-like sensor domain (PAS domain)"/>
    <property type="match status" value="1"/>
</dbReference>
<protein>
    <submittedName>
        <fullName evidence="6">SpoIIE family protein phosphatase</fullName>
    </submittedName>
</protein>
<dbReference type="SUPFAM" id="SSF81606">
    <property type="entry name" value="PP2C-like"/>
    <property type="match status" value="1"/>
</dbReference>
<dbReference type="Gene3D" id="1.10.10.10">
    <property type="entry name" value="Winged helix-like DNA-binding domain superfamily/Winged helix DNA-binding domain"/>
    <property type="match status" value="1"/>
</dbReference>
<reference evidence="6" key="1">
    <citation type="submission" date="2024-07" db="EMBL/GenBank/DDBJ databases">
        <title>Complete genome sequences of cellulolytic bacteria, Kitasatospora sp. CMC57 and Streptomyces sp. CMC78, isolated from Japanese agricultural soil.</title>
        <authorList>
            <person name="Hashimoto T."/>
            <person name="Ito M."/>
            <person name="Iwamoto M."/>
            <person name="Fukahori D."/>
            <person name="Shoda T."/>
            <person name="Sakoda M."/>
            <person name="Morohoshi T."/>
            <person name="Mitsuboshi M."/>
            <person name="Nishizawa T."/>
        </authorList>
    </citation>
    <scope>NUCLEOTIDE SEQUENCE</scope>
    <source>
        <strain evidence="6">CMC57</strain>
    </source>
</reference>
<evidence type="ECO:0000256" key="2">
    <source>
        <dbReference type="ARBA" id="ARBA00023015"/>
    </source>
</evidence>
<name>A0AB33JUT7_9ACTN</name>
<accession>A0AB33JUT7</accession>
<dbReference type="EMBL" id="AP035881">
    <property type="protein sequence ID" value="BFP45221.1"/>
    <property type="molecule type" value="Genomic_DNA"/>
</dbReference>
<feature type="domain" description="ANTAR" evidence="5">
    <location>
        <begin position="25"/>
        <end position="86"/>
    </location>
</feature>
<dbReference type="InterPro" id="IPR005561">
    <property type="entry name" value="ANTAR"/>
</dbReference>